<evidence type="ECO:0000313" key="2">
    <source>
        <dbReference type="EMBL" id="ACB70384.1"/>
    </source>
</evidence>
<dbReference type="Gene3D" id="2.40.128.20">
    <property type="match status" value="1"/>
</dbReference>
<reference evidence="2" key="1">
    <citation type="journal article" date="2008" name="J. Proteomics">
        <title>An insight into the salivary transcriptome and proteome of the soft tick and vector of epizootic bovine abortion, Ornithodoros coriaceus.</title>
        <authorList>
            <person name="Francischetti I.M."/>
            <person name="Meng Z."/>
            <person name="Mans B.J."/>
            <person name="Gudderra N."/>
            <person name="Hall M."/>
            <person name="Veenstra T.D."/>
            <person name="Pham V.M."/>
            <person name="Kotsyfakis M."/>
            <person name="Ribeiro J.M."/>
        </authorList>
    </citation>
    <scope>NUCLEOTIDE SEQUENCE</scope>
    <source>
        <tissue evidence="2">Salivary glands</tissue>
    </source>
</reference>
<reference evidence="2" key="2">
    <citation type="submission" date="2008-03" db="EMBL/GenBank/DDBJ databases">
        <authorList>
            <person name="Francishetti I.M.B."/>
            <person name="Pham V."/>
            <person name="Kotsyfakis M."/>
            <person name="Ribeiro J.M.C."/>
        </authorList>
    </citation>
    <scope>NUCLEOTIDE SEQUENCE</scope>
    <source>
        <tissue evidence="2">Salivary glands</tissue>
    </source>
</reference>
<protein>
    <submittedName>
        <fullName evidence="2">Salivary lipocalin</fullName>
    </submittedName>
</protein>
<dbReference type="Pfam" id="PF02098">
    <property type="entry name" value="His_binding"/>
    <property type="match status" value="1"/>
</dbReference>
<accession>B2D2E3</accession>
<dbReference type="InterPro" id="IPR012674">
    <property type="entry name" value="Calycin"/>
</dbReference>
<keyword evidence="1" id="KW-0732">Signal</keyword>
<feature type="signal peptide" evidence="1">
    <location>
        <begin position="1"/>
        <end position="19"/>
    </location>
</feature>
<dbReference type="GO" id="GO:0043176">
    <property type="term" value="F:amine binding"/>
    <property type="evidence" value="ECO:0007669"/>
    <property type="project" value="InterPro"/>
</dbReference>
<sequence>MNLKLVFAFALIGAQLASPKKVVDEAKAKQKDIWKAMSRSDVFFLLRRTYRWSGDRCRCVYMRILERNETSHTFFALSGKYNQSQPVYTRHPAFVTARKEKKGSSQMVFSPVGYDGAGITYELLFDDGKNCSVLRITNVTVEFPPTVKIGGCELWATQESARYINVESPCEVKYFKLCNPSTNIEDTPYEVSCLDPPKSAESLPIC</sequence>
<dbReference type="GO" id="GO:0030682">
    <property type="term" value="P:symbiont-mediated perturbation of host defenses"/>
    <property type="evidence" value="ECO:0007669"/>
    <property type="project" value="InterPro"/>
</dbReference>
<proteinExistence type="evidence at transcript level"/>
<dbReference type="EMBL" id="EU574877">
    <property type="protein sequence ID" value="ACB70384.1"/>
    <property type="molecule type" value="mRNA"/>
</dbReference>
<name>B2D2E3_ORNCO</name>
<evidence type="ECO:0000256" key="1">
    <source>
        <dbReference type="SAM" id="SignalP"/>
    </source>
</evidence>
<organism evidence="2">
    <name type="scientific">Ornithodoros coriaceus</name>
    <name type="common">Soft tick</name>
    <name type="synonym">Argasid tick</name>
    <dbReference type="NCBI Taxonomy" id="92741"/>
    <lineage>
        <taxon>Eukaryota</taxon>
        <taxon>Metazoa</taxon>
        <taxon>Ecdysozoa</taxon>
        <taxon>Arthropoda</taxon>
        <taxon>Chelicerata</taxon>
        <taxon>Arachnida</taxon>
        <taxon>Acari</taxon>
        <taxon>Parasitiformes</taxon>
        <taxon>Ixodida</taxon>
        <taxon>Ixodoidea</taxon>
        <taxon>Argasidae</taxon>
        <taxon>Ornithodorinae</taxon>
        <taxon>Ornithodoros</taxon>
    </lineage>
</organism>
<dbReference type="SUPFAM" id="SSF50814">
    <property type="entry name" value="Lipocalins"/>
    <property type="match status" value="1"/>
</dbReference>
<feature type="chain" id="PRO_5002776944" evidence="1">
    <location>
        <begin position="20"/>
        <end position="206"/>
    </location>
</feature>
<dbReference type="AlphaFoldDB" id="B2D2E3"/>
<dbReference type="InterPro" id="IPR002970">
    <property type="entry name" value="Tick_his-bd"/>
</dbReference>